<keyword evidence="8 11" id="KW-0030">Aminoacyl-tRNA synthetase</keyword>
<dbReference type="GO" id="GO:0017101">
    <property type="term" value="C:aminoacyl-tRNA synthetase multienzyme complex"/>
    <property type="evidence" value="ECO:0007669"/>
    <property type="project" value="TreeGrafter"/>
</dbReference>
<dbReference type="InterPro" id="IPR002312">
    <property type="entry name" value="Asp/Asn-tRNA-synth_IIb"/>
</dbReference>
<feature type="region of interest" description="Disordered" evidence="9">
    <location>
        <begin position="366"/>
        <end position="403"/>
    </location>
</feature>
<gene>
    <name evidence="11" type="ordered locus">SCATT_p03270</name>
</gene>
<evidence type="ECO:0000256" key="7">
    <source>
        <dbReference type="ARBA" id="ARBA00022917"/>
    </source>
</evidence>
<evidence type="ECO:0000256" key="9">
    <source>
        <dbReference type="SAM" id="MobiDB-lite"/>
    </source>
</evidence>
<evidence type="ECO:0000313" key="11">
    <source>
        <dbReference type="EMBL" id="AEW98520.1"/>
    </source>
</evidence>
<accession>G8XFF0</accession>
<evidence type="ECO:0000256" key="8">
    <source>
        <dbReference type="ARBA" id="ARBA00023146"/>
    </source>
</evidence>
<dbReference type="InterPro" id="IPR006195">
    <property type="entry name" value="aa-tRNA-synth_II"/>
</dbReference>
<keyword evidence="6" id="KW-0067">ATP-binding</keyword>
<evidence type="ECO:0000256" key="1">
    <source>
        <dbReference type="ARBA" id="ARBA00004496"/>
    </source>
</evidence>
<comment type="similarity">
    <text evidence="2">Belongs to the class-II aminoacyl-tRNA synthetase family. Type 2 subfamily.</text>
</comment>
<feature type="compositionally biased region" description="Low complexity" evidence="9">
    <location>
        <begin position="366"/>
        <end position="382"/>
    </location>
</feature>
<evidence type="ECO:0000313" key="12">
    <source>
        <dbReference type="Proteomes" id="UP000007842"/>
    </source>
</evidence>
<feature type="region of interest" description="Disordered" evidence="9">
    <location>
        <begin position="323"/>
        <end position="344"/>
    </location>
</feature>
<reference evidence="12" key="1">
    <citation type="submission" date="2011-12" db="EMBL/GenBank/DDBJ databases">
        <title>Complete genome sequence of Streptomyces cattleya strain DSM 46488.</title>
        <authorList>
            <person name="Ou H.-Y."/>
            <person name="Li P."/>
            <person name="Zhao C."/>
            <person name="O'Hagan D."/>
            <person name="Deng Z."/>
        </authorList>
    </citation>
    <scope>NUCLEOTIDE SEQUENCE [LARGE SCALE GENOMIC DNA]</scope>
    <source>
        <strain evidence="12">ATCC 35852 / DSM 46488 / JCM 4925 / NBRC 14057 / NRRL 8057</strain>
        <plasmid evidence="12">Plasmid pSCATT</plasmid>
    </source>
</reference>
<dbReference type="PATRIC" id="fig|1003195.11.peg.1352"/>
<dbReference type="PANTHER" id="PTHR43450">
    <property type="entry name" value="ASPARTYL-TRNA SYNTHETASE"/>
    <property type="match status" value="1"/>
</dbReference>
<proteinExistence type="inferred from homology"/>
<evidence type="ECO:0000256" key="5">
    <source>
        <dbReference type="ARBA" id="ARBA00022741"/>
    </source>
</evidence>
<dbReference type="InterPro" id="IPR045864">
    <property type="entry name" value="aa-tRNA-synth_II/BPL/LPL"/>
</dbReference>
<evidence type="ECO:0000256" key="4">
    <source>
        <dbReference type="ARBA" id="ARBA00022598"/>
    </source>
</evidence>
<organism evidence="11 12">
    <name type="scientific">Streptantibioticus cattleyicolor (strain ATCC 35852 / DSM 46488 / JCM 4925 / NBRC 14057 / NRRL 8057)</name>
    <name type="common">Streptomyces cattleya</name>
    <dbReference type="NCBI Taxonomy" id="1003195"/>
    <lineage>
        <taxon>Bacteria</taxon>
        <taxon>Bacillati</taxon>
        <taxon>Actinomycetota</taxon>
        <taxon>Actinomycetes</taxon>
        <taxon>Kitasatosporales</taxon>
        <taxon>Streptomycetaceae</taxon>
        <taxon>Streptantibioticus</taxon>
    </lineage>
</organism>
<dbReference type="PROSITE" id="PS50862">
    <property type="entry name" value="AA_TRNA_LIGASE_II"/>
    <property type="match status" value="1"/>
</dbReference>
<dbReference type="EMBL" id="CP003229">
    <property type="protein sequence ID" value="AEW98520.1"/>
    <property type="molecule type" value="Genomic_DNA"/>
</dbReference>
<dbReference type="KEGG" id="sct:SCAT_p1397"/>
<dbReference type="GO" id="GO:0004815">
    <property type="term" value="F:aspartate-tRNA ligase activity"/>
    <property type="evidence" value="ECO:0007669"/>
    <property type="project" value="InterPro"/>
</dbReference>
<dbReference type="InterPro" id="IPR004365">
    <property type="entry name" value="NA-bd_OB_tRNA"/>
</dbReference>
<keyword evidence="12" id="KW-1185">Reference proteome</keyword>
<evidence type="ECO:0000256" key="6">
    <source>
        <dbReference type="ARBA" id="ARBA00022840"/>
    </source>
</evidence>
<protein>
    <submittedName>
        <fullName evidence="11">tRNA synthetase class II (D K and N)</fullName>
    </submittedName>
</protein>
<dbReference type="Pfam" id="PF01336">
    <property type="entry name" value="tRNA_anti-codon"/>
    <property type="match status" value="1"/>
</dbReference>
<dbReference type="Gene3D" id="3.30.930.10">
    <property type="entry name" value="Bira Bifunctional Protein, Domain 2"/>
    <property type="match status" value="1"/>
</dbReference>
<dbReference type="GO" id="GO:0003723">
    <property type="term" value="F:RNA binding"/>
    <property type="evidence" value="ECO:0007669"/>
    <property type="project" value="TreeGrafter"/>
</dbReference>
<dbReference type="SUPFAM" id="SSF55681">
    <property type="entry name" value="Class II aaRS and biotin synthetases"/>
    <property type="match status" value="1"/>
</dbReference>
<dbReference type="SUPFAM" id="SSF50249">
    <property type="entry name" value="Nucleic acid-binding proteins"/>
    <property type="match status" value="1"/>
</dbReference>
<dbReference type="Pfam" id="PF00152">
    <property type="entry name" value="tRNA-synt_2"/>
    <property type="match status" value="1"/>
</dbReference>
<sequence>MIRPATRVLAAELAAHVGETVEVCGWLHRRRELKNVTFLVLRDRSGLGQIVASGADGGLPEETVLRVRGTVTANPQAPGGVELTSPVVEPLSGPAQAPPFGLHRPTVPAALPTVLDHAPVTLRHPRLRAPHQISAASVAGFRAALDAQGFTEIHTPKVVSSATESGADVFTVDWFGRPAHLAQSPQFFKQTMVGVFERVYETGPVFRAEPHDTARHLAQYTSLDAELGFIGVHHDVMAVVREVVAAMTEEVARRAGEAVRLLQATLPEVPAEIPHVHFADAMALLGADEPDLATAHERALSEWALREHGSEFLFVTGYPMAKRPSTPTPNRAARPTPTASTCSSAGWNWSPAASGCTVTRTTWPRLPRAARPPSRTPATCPPSGTGCRRTVASPSASNGGPPAWCVRTTSAAPRSSRVTCTG</sequence>
<evidence type="ECO:0000256" key="2">
    <source>
        <dbReference type="ARBA" id="ARBA00005312"/>
    </source>
</evidence>
<geneLocation type="plasmid" evidence="11 12">
    <name>pSCATT</name>
</geneLocation>
<comment type="subcellular location">
    <subcellularLocation>
        <location evidence="1">Cytoplasm</location>
    </subcellularLocation>
</comment>
<dbReference type="GO" id="GO:0005829">
    <property type="term" value="C:cytosol"/>
    <property type="evidence" value="ECO:0007669"/>
    <property type="project" value="TreeGrafter"/>
</dbReference>
<dbReference type="PANTHER" id="PTHR43450:SF1">
    <property type="entry name" value="ASPARTATE--TRNA LIGASE, CYTOPLASMIC"/>
    <property type="match status" value="1"/>
</dbReference>
<dbReference type="GO" id="GO:0006422">
    <property type="term" value="P:aspartyl-tRNA aminoacylation"/>
    <property type="evidence" value="ECO:0007669"/>
    <property type="project" value="InterPro"/>
</dbReference>
<keyword evidence="3" id="KW-0963">Cytoplasm</keyword>
<dbReference type="AlphaFoldDB" id="F8JKB6"/>
<keyword evidence="4" id="KW-0436">Ligase</keyword>
<dbReference type="InterPro" id="IPR012340">
    <property type="entry name" value="NA-bd_OB-fold"/>
</dbReference>
<keyword evidence="11" id="KW-0614">Plasmid</keyword>
<dbReference type="HOGENOM" id="CLU_650377_0_0_11"/>
<dbReference type="InterPro" id="IPR004364">
    <property type="entry name" value="Aa-tRNA-synt_II"/>
</dbReference>
<dbReference type="PRINTS" id="PR01042">
    <property type="entry name" value="TRNASYNTHASP"/>
</dbReference>
<accession>F8JKB6</accession>
<name>F8JKB6_STREN</name>
<dbReference type="KEGG" id="scy:SCATT_p03270"/>
<feature type="domain" description="Aminoacyl-transfer RNA synthetases class-II family profile" evidence="10">
    <location>
        <begin position="141"/>
        <end position="314"/>
    </location>
</feature>
<dbReference type="GO" id="GO:0005524">
    <property type="term" value="F:ATP binding"/>
    <property type="evidence" value="ECO:0007669"/>
    <property type="project" value="UniProtKB-KW"/>
</dbReference>
<keyword evidence="7" id="KW-0648">Protein biosynthesis</keyword>
<evidence type="ECO:0000259" key="10">
    <source>
        <dbReference type="PROSITE" id="PS50862"/>
    </source>
</evidence>
<dbReference type="Gene3D" id="2.40.50.140">
    <property type="entry name" value="Nucleic acid-binding proteins"/>
    <property type="match status" value="1"/>
</dbReference>
<dbReference type="InterPro" id="IPR004523">
    <property type="entry name" value="Asp-tRNA_synthase_2"/>
</dbReference>
<dbReference type="Proteomes" id="UP000007842">
    <property type="component" value="Plasmid pSCATT"/>
</dbReference>
<evidence type="ECO:0000256" key="3">
    <source>
        <dbReference type="ARBA" id="ARBA00022490"/>
    </source>
</evidence>
<keyword evidence="5" id="KW-0547">Nucleotide-binding</keyword>